<name>A0AA95H6Y0_9GAMM</name>
<evidence type="ECO:0000256" key="2">
    <source>
        <dbReference type="ARBA" id="ARBA00022741"/>
    </source>
</evidence>
<feature type="domain" description="Dynamin N-terminal" evidence="7">
    <location>
        <begin position="61"/>
        <end position="228"/>
    </location>
</feature>
<dbReference type="PANTHER" id="PTHR10465:SF0">
    <property type="entry name" value="SARCALUMENIN"/>
    <property type="match status" value="1"/>
</dbReference>
<dbReference type="Proteomes" id="UP001300672">
    <property type="component" value="Chromosome"/>
</dbReference>
<keyword evidence="6" id="KW-1133">Transmembrane helix</keyword>
<reference evidence="8" key="2">
    <citation type="submission" date="2023-04" db="EMBL/GenBank/DDBJ databases">
        <authorList>
            <person name="Beletskiy A.V."/>
            <person name="Mardanov A.V."/>
            <person name="Ravin N.V."/>
        </authorList>
    </citation>
    <scope>NUCLEOTIDE SEQUENCE</scope>
    <source>
        <strain evidence="8">GKL-01</strain>
    </source>
</reference>
<evidence type="ECO:0000256" key="3">
    <source>
        <dbReference type="ARBA" id="ARBA00022801"/>
    </source>
</evidence>
<sequence>MTPAKRTEQRLRRLQEHLKRENPVLVESVNQYRELDAIAQKIGLLRESESYATQISWWPMISILGTFSAGKSSFINYYLDTTLQRTGNQAVDDRFTVITYSPDGQIRTLPGLALDSDPRFPFYQISEEIEQVSSGEGAKIDNYLQMKVVPSEKLKGRILIDSPGFDADEQRKATLRITDHIIELSDLVLVFFDARHPEPGAMQDTLEHLVRGALRRNDSSKFLFILNQIDTSAREDNLEDIVSSWQKALVQHGLSAGSFYILFNDKLAQPVEDQQVWARYVAKRDADYARILGRIEGVNQDRVYRIVGALEGMANQIEQQAVPRIREALFKWRRHVLITDGIVIGGIIVGLLVLSLQSGYWDGLSFRPPWFADVQSSMVGTLAAILLPLGALIGLHYFIRAKWAQRIASKLSSTESYGDLSNAFLKNTRFWHSIFHSTPIGWSGRVQNRLDNIRYNIDRFVQHLNDRFANPTGKQAAETNAKTANSAKK</sequence>
<evidence type="ECO:0000256" key="5">
    <source>
        <dbReference type="ARBA" id="ARBA00023136"/>
    </source>
</evidence>
<keyword evidence="2" id="KW-0547">Nucleotide-binding</keyword>
<keyword evidence="3" id="KW-0378">Hydrolase</keyword>
<keyword evidence="5 6" id="KW-0472">Membrane</keyword>
<dbReference type="GO" id="GO:0003924">
    <property type="term" value="F:GTPase activity"/>
    <property type="evidence" value="ECO:0007669"/>
    <property type="project" value="InterPro"/>
</dbReference>
<comment type="subcellular location">
    <subcellularLocation>
        <location evidence="1">Membrane</location>
    </subcellularLocation>
</comment>
<dbReference type="InterPro" id="IPR027417">
    <property type="entry name" value="P-loop_NTPase"/>
</dbReference>
<accession>A0AA95H6Y0</accession>
<evidence type="ECO:0000256" key="6">
    <source>
        <dbReference type="SAM" id="Phobius"/>
    </source>
</evidence>
<dbReference type="AlphaFoldDB" id="A0AA95H6Y0"/>
<dbReference type="KEGG" id="tdu:QJT80_14210"/>
<dbReference type="InterPro" id="IPR027094">
    <property type="entry name" value="Mitofusin_fam"/>
</dbReference>
<dbReference type="SUPFAM" id="SSF52540">
    <property type="entry name" value="P-loop containing nucleoside triphosphate hydrolases"/>
    <property type="match status" value="1"/>
</dbReference>
<evidence type="ECO:0000256" key="1">
    <source>
        <dbReference type="ARBA" id="ARBA00004370"/>
    </source>
</evidence>
<protein>
    <submittedName>
        <fullName evidence="8">Dynamin family protein</fullName>
    </submittedName>
</protein>
<evidence type="ECO:0000313" key="8">
    <source>
        <dbReference type="EMBL" id="WGZ90625.1"/>
    </source>
</evidence>
<proteinExistence type="predicted"/>
<dbReference type="EMBL" id="CP124755">
    <property type="protein sequence ID" value="WGZ90625.1"/>
    <property type="molecule type" value="Genomic_DNA"/>
</dbReference>
<keyword evidence="4" id="KW-0342">GTP-binding</keyword>
<gene>
    <name evidence="8" type="ORF">QJT80_14210</name>
</gene>
<dbReference type="GO" id="GO:0005525">
    <property type="term" value="F:GTP binding"/>
    <property type="evidence" value="ECO:0007669"/>
    <property type="project" value="UniProtKB-KW"/>
</dbReference>
<evidence type="ECO:0000256" key="4">
    <source>
        <dbReference type="ARBA" id="ARBA00023134"/>
    </source>
</evidence>
<dbReference type="GO" id="GO:0008053">
    <property type="term" value="P:mitochondrial fusion"/>
    <property type="evidence" value="ECO:0007669"/>
    <property type="project" value="TreeGrafter"/>
</dbReference>
<keyword evidence="6" id="KW-0812">Transmembrane</keyword>
<dbReference type="Gene3D" id="3.40.50.300">
    <property type="entry name" value="P-loop containing nucleotide triphosphate hydrolases"/>
    <property type="match status" value="1"/>
</dbReference>
<feature type="transmembrane region" description="Helical" evidence="6">
    <location>
        <begin position="377"/>
        <end position="399"/>
    </location>
</feature>
<dbReference type="Pfam" id="PF00350">
    <property type="entry name" value="Dynamin_N"/>
    <property type="match status" value="1"/>
</dbReference>
<organism evidence="8">
    <name type="scientific">Candidatus Thiocaldithrix dubininis</name>
    <dbReference type="NCBI Taxonomy" id="3080823"/>
    <lineage>
        <taxon>Bacteria</taxon>
        <taxon>Pseudomonadati</taxon>
        <taxon>Pseudomonadota</taxon>
        <taxon>Gammaproteobacteria</taxon>
        <taxon>Thiotrichales</taxon>
        <taxon>Thiotrichaceae</taxon>
        <taxon>Candidatus Thiocaldithrix</taxon>
    </lineage>
</organism>
<evidence type="ECO:0000259" key="7">
    <source>
        <dbReference type="Pfam" id="PF00350"/>
    </source>
</evidence>
<dbReference type="InterPro" id="IPR045063">
    <property type="entry name" value="Dynamin_N"/>
</dbReference>
<dbReference type="GO" id="GO:0016020">
    <property type="term" value="C:membrane"/>
    <property type="evidence" value="ECO:0007669"/>
    <property type="project" value="UniProtKB-SubCell"/>
</dbReference>
<reference evidence="8" key="1">
    <citation type="journal article" date="2023" name="Int. J. Mol. Sci.">
        <title>Metagenomics Revealed a New Genus 'Candidatus Thiocaldithrix dubininis' gen. nov., sp. nov. and a New Species 'Candidatus Thiothrix putei' sp. nov. in the Family Thiotrichaceae, Some Members of Which Have Traits of Both Na+- and H+-Motive Energetics.</title>
        <authorList>
            <person name="Ravin N.V."/>
            <person name="Muntyan M.S."/>
            <person name="Smolyakov D.D."/>
            <person name="Rudenko T.S."/>
            <person name="Beletsky A.V."/>
            <person name="Mardanov A.V."/>
            <person name="Grabovich M.Y."/>
        </authorList>
    </citation>
    <scope>NUCLEOTIDE SEQUENCE</scope>
    <source>
        <strain evidence="8">GKL-01</strain>
    </source>
</reference>
<dbReference type="PANTHER" id="PTHR10465">
    <property type="entry name" value="TRANSMEMBRANE GTPASE FZO1"/>
    <property type="match status" value="1"/>
</dbReference>
<feature type="transmembrane region" description="Helical" evidence="6">
    <location>
        <begin position="336"/>
        <end position="357"/>
    </location>
</feature>